<evidence type="ECO:0000256" key="1">
    <source>
        <dbReference type="PROSITE-ProRule" id="PRU00182"/>
    </source>
</evidence>
<proteinExistence type="predicted"/>
<dbReference type="EMBL" id="FNPI01000025">
    <property type="protein sequence ID" value="SDZ65052.1"/>
    <property type="molecule type" value="Genomic_DNA"/>
</dbReference>
<dbReference type="GO" id="GO:0003723">
    <property type="term" value="F:RNA binding"/>
    <property type="evidence" value="ECO:0007669"/>
    <property type="project" value="UniProtKB-KW"/>
</dbReference>
<organism evidence="2 3">
    <name type="scientific">Evansella caseinilytica</name>
    <dbReference type="NCBI Taxonomy" id="1503961"/>
    <lineage>
        <taxon>Bacteria</taxon>
        <taxon>Bacillati</taxon>
        <taxon>Bacillota</taxon>
        <taxon>Bacilli</taxon>
        <taxon>Bacillales</taxon>
        <taxon>Bacillaceae</taxon>
        <taxon>Evansella</taxon>
    </lineage>
</organism>
<keyword evidence="1" id="KW-0694">RNA-binding</keyword>
<dbReference type="PROSITE" id="PS50889">
    <property type="entry name" value="S4"/>
    <property type="match status" value="1"/>
</dbReference>
<evidence type="ECO:0000313" key="2">
    <source>
        <dbReference type="EMBL" id="SDZ65052.1"/>
    </source>
</evidence>
<dbReference type="NCBIfam" id="TIGR02988">
    <property type="entry name" value="YaaA_near_RecF"/>
    <property type="match status" value="1"/>
</dbReference>
<protein>
    <submittedName>
        <fullName evidence="2">S4 domain protein YaaA</fullName>
    </submittedName>
</protein>
<keyword evidence="3" id="KW-1185">Reference proteome</keyword>
<dbReference type="STRING" id="1503961.SAMN05421736_1257"/>
<dbReference type="Gene3D" id="3.10.290.10">
    <property type="entry name" value="RNA-binding S4 domain"/>
    <property type="match status" value="1"/>
</dbReference>
<dbReference type="AlphaFoldDB" id="A0A1H3URN1"/>
<dbReference type="Proteomes" id="UP000198935">
    <property type="component" value="Unassembled WGS sequence"/>
</dbReference>
<gene>
    <name evidence="2" type="ORF">SAMN05421736_1257</name>
</gene>
<evidence type="ECO:0000313" key="3">
    <source>
        <dbReference type="Proteomes" id="UP000198935"/>
    </source>
</evidence>
<dbReference type="InterPro" id="IPR014330">
    <property type="entry name" value="RNA-bd_S4-rel_YaaA"/>
</dbReference>
<dbReference type="InterPro" id="IPR036986">
    <property type="entry name" value="S4_RNA-bd_sf"/>
</dbReference>
<dbReference type="SUPFAM" id="SSF55174">
    <property type="entry name" value="Alpha-L RNA-binding motif"/>
    <property type="match status" value="1"/>
</dbReference>
<reference evidence="3" key="1">
    <citation type="submission" date="2016-10" db="EMBL/GenBank/DDBJ databases">
        <authorList>
            <person name="Varghese N."/>
            <person name="Submissions S."/>
        </authorList>
    </citation>
    <scope>NUCLEOTIDE SEQUENCE [LARGE SCALE GENOMIC DNA]</scope>
    <source>
        <strain evidence="3">SP</strain>
    </source>
</reference>
<name>A0A1H3URN1_9BACI</name>
<dbReference type="Pfam" id="PF13275">
    <property type="entry name" value="S4_2"/>
    <property type="match status" value="1"/>
</dbReference>
<sequence length="74" mass="8511">MSFLKQKITINDEYITLGQLLKEVGVIQTGGAAKWYLMENSVQVNQEDENRRGRKLYPGDQITIDHFGKVIIEK</sequence>
<accession>A0A1H3URN1</accession>